<dbReference type="PANTHER" id="PTHR33376:SF3">
    <property type="entry name" value="C4-DICARBOXYLATE-BINDING PROTEIN"/>
    <property type="match status" value="1"/>
</dbReference>
<dbReference type="PANTHER" id="PTHR33376">
    <property type="match status" value="1"/>
</dbReference>
<gene>
    <name evidence="2" type="ORF">QBE54_02060</name>
</gene>
<protein>
    <submittedName>
        <fullName evidence="2">C4-dicarboxylate TRAP transporter substrate-binding protein</fullName>
    </submittedName>
</protein>
<dbReference type="InterPro" id="IPR038404">
    <property type="entry name" value="TRAP_DctP_sf"/>
</dbReference>
<keyword evidence="3" id="KW-1185">Reference proteome</keyword>
<dbReference type="EMBL" id="CP121689">
    <property type="protein sequence ID" value="WZL76539.1"/>
    <property type="molecule type" value="Genomic_DNA"/>
</dbReference>
<dbReference type="Gene3D" id="3.40.190.170">
    <property type="entry name" value="Bacterial extracellular solute-binding protein, family 7"/>
    <property type="match status" value="1"/>
</dbReference>
<dbReference type="PIRSF" id="PIRSF006470">
    <property type="entry name" value="DctB"/>
    <property type="match status" value="1"/>
</dbReference>
<sequence length="340" mass="38550">MKSFKWISVLVVLTFVCFLLAGLAMAVPKYVLKFNHVLGAAEPYHEGFLKWAKAVEERTNGDLKIEVYHSAQLGVEEDILEQIRAGANIGQNTDSARMGMYVPEIAVMNAAYFIDFMGAKTPEEVMETLRKIKESEVMKKWLRDLEEKYGFKVLSFMWVQGYRHFITNKPIRTPEDLKGLRIRTPGAPIWQESIRALGAQPVAVNFGEIYTAVQTKAVDGAELVYANVVAASLYEVLKYMSETGHILLINFEVVSSKWFNSLPPEYQQILVEECDKAGVETSLKIMQELEESFKQQAIEKGLQVITDVDKEAFMKAAEKAYEKLNLVKTRNALMEAIKEE</sequence>
<proteinExistence type="predicted"/>
<reference evidence="2 3" key="1">
    <citation type="submission" date="2023-03" db="EMBL/GenBank/DDBJ databases">
        <title>Novel Species.</title>
        <authorList>
            <person name="Ma S."/>
        </authorList>
    </citation>
    <scope>NUCLEOTIDE SEQUENCE [LARGE SCALE GENOMIC DNA]</scope>
    <source>
        <strain evidence="2 3">B11</strain>
    </source>
</reference>
<organism evidence="2 3">
    <name type="scientific">Thermatribacter velox</name>
    <dbReference type="NCBI Taxonomy" id="3039681"/>
    <lineage>
        <taxon>Bacteria</taxon>
        <taxon>Pseudomonadati</taxon>
        <taxon>Atribacterota</taxon>
        <taxon>Atribacteria</taxon>
        <taxon>Atribacterales</taxon>
        <taxon>Thermatribacteraceae</taxon>
        <taxon>Thermatribacter</taxon>
    </lineage>
</organism>
<dbReference type="NCBIfam" id="NF037995">
    <property type="entry name" value="TRAP_S1"/>
    <property type="match status" value="1"/>
</dbReference>
<accession>A0ABZ2YC15</accession>
<dbReference type="Pfam" id="PF03480">
    <property type="entry name" value="DctP"/>
    <property type="match status" value="1"/>
</dbReference>
<name>A0ABZ2YC15_9BACT</name>
<dbReference type="CDD" id="cd13669">
    <property type="entry name" value="PBP2_TRAP_TM0322_like"/>
    <property type="match status" value="1"/>
</dbReference>
<evidence type="ECO:0000313" key="2">
    <source>
        <dbReference type="EMBL" id="WZL76539.1"/>
    </source>
</evidence>
<dbReference type="InterPro" id="IPR018389">
    <property type="entry name" value="DctP_fam"/>
</dbReference>
<dbReference type="InterPro" id="IPR004682">
    <property type="entry name" value="TRAP_DctP"/>
</dbReference>
<dbReference type="Proteomes" id="UP001461341">
    <property type="component" value="Chromosome"/>
</dbReference>
<dbReference type="SUPFAM" id="SSF53850">
    <property type="entry name" value="Periplasmic binding protein-like II"/>
    <property type="match status" value="1"/>
</dbReference>
<evidence type="ECO:0000313" key="3">
    <source>
        <dbReference type="Proteomes" id="UP001461341"/>
    </source>
</evidence>
<keyword evidence="1" id="KW-0732">Signal</keyword>
<evidence type="ECO:0000256" key="1">
    <source>
        <dbReference type="ARBA" id="ARBA00022729"/>
    </source>
</evidence>